<dbReference type="Pfam" id="PF01471">
    <property type="entry name" value="PG_binding_1"/>
    <property type="match status" value="1"/>
</dbReference>
<keyword evidence="6" id="KW-0812">Transmembrane</keyword>
<evidence type="ECO:0000256" key="2">
    <source>
        <dbReference type="ARBA" id="ARBA00022670"/>
    </source>
</evidence>
<dbReference type="SMART" id="SM00245">
    <property type="entry name" value="TSPc"/>
    <property type="match status" value="1"/>
</dbReference>
<dbReference type="Pfam" id="PF03572">
    <property type="entry name" value="Peptidase_S41"/>
    <property type="match status" value="1"/>
</dbReference>
<dbReference type="NCBIfam" id="TIGR00225">
    <property type="entry name" value="prc"/>
    <property type="match status" value="1"/>
</dbReference>
<dbReference type="InterPro" id="IPR036034">
    <property type="entry name" value="PDZ_sf"/>
</dbReference>
<organism evidence="8 9">
    <name type="scientific">Abyssicoccus albus</name>
    <dbReference type="NCBI Taxonomy" id="1817405"/>
    <lineage>
        <taxon>Bacteria</taxon>
        <taxon>Bacillati</taxon>
        <taxon>Bacillota</taxon>
        <taxon>Bacilli</taxon>
        <taxon>Bacillales</taxon>
        <taxon>Abyssicoccaceae</taxon>
    </lineage>
</organism>
<dbReference type="Gene3D" id="3.30.750.44">
    <property type="match status" value="1"/>
</dbReference>
<feature type="transmembrane region" description="Helical" evidence="6">
    <location>
        <begin position="12"/>
        <end position="37"/>
    </location>
</feature>
<dbReference type="GO" id="GO:0004175">
    <property type="term" value="F:endopeptidase activity"/>
    <property type="evidence" value="ECO:0007669"/>
    <property type="project" value="TreeGrafter"/>
</dbReference>
<dbReference type="FunFam" id="3.30.750.44:FF:000001">
    <property type="entry name" value="S41 family peptidase"/>
    <property type="match status" value="1"/>
</dbReference>
<evidence type="ECO:0000256" key="5">
    <source>
        <dbReference type="RuleBase" id="RU004404"/>
    </source>
</evidence>
<gene>
    <name evidence="8" type="ORF">EDD62_0619</name>
</gene>
<dbReference type="SUPFAM" id="SSF47090">
    <property type="entry name" value="PGBD-like"/>
    <property type="match status" value="1"/>
</dbReference>
<accession>A0A3N5CD10</accession>
<evidence type="ECO:0000256" key="1">
    <source>
        <dbReference type="ARBA" id="ARBA00009179"/>
    </source>
</evidence>
<proteinExistence type="inferred from homology"/>
<dbReference type="GO" id="GO:0007165">
    <property type="term" value="P:signal transduction"/>
    <property type="evidence" value="ECO:0007669"/>
    <property type="project" value="TreeGrafter"/>
</dbReference>
<feature type="domain" description="PDZ" evidence="7">
    <location>
        <begin position="98"/>
        <end position="166"/>
    </location>
</feature>
<dbReference type="Gene3D" id="2.30.42.10">
    <property type="match status" value="1"/>
</dbReference>
<evidence type="ECO:0000256" key="6">
    <source>
        <dbReference type="SAM" id="Phobius"/>
    </source>
</evidence>
<dbReference type="CDD" id="cd06782">
    <property type="entry name" value="cpPDZ_CPP-like"/>
    <property type="match status" value="1"/>
</dbReference>
<name>A0A3N5CD10_9BACL</name>
<evidence type="ECO:0000256" key="3">
    <source>
        <dbReference type="ARBA" id="ARBA00022801"/>
    </source>
</evidence>
<dbReference type="EMBL" id="RKRK01000002">
    <property type="protein sequence ID" value="RPF57982.1"/>
    <property type="molecule type" value="Genomic_DNA"/>
</dbReference>
<dbReference type="SMART" id="SM00228">
    <property type="entry name" value="PDZ"/>
    <property type="match status" value="1"/>
</dbReference>
<dbReference type="CDD" id="cd07560">
    <property type="entry name" value="Peptidase_S41_CPP"/>
    <property type="match status" value="1"/>
</dbReference>
<dbReference type="InterPro" id="IPR004447">
    <property type="entry name" value="Peptidase_S41A"/>
</dbReference>
<dbReference type="Gene3D" id="1.10.101.10">
    <property type="entry name" value="PGBD-like superfamily/PGBD"/>
    <property type="match status" value="1"/>
</dbReference>
<dbReference type="Pfam" id="PF00595">
    <property type="entry name" value="PDZ"/>
    <property type="match status" value="1"/>
</dbReference>
<dbReference type="InterPro" id="IPR001478">
    <property type="entry name" value="PDZ"/>
</dbReference>
<dbReference type="InterPro" id="IPR005151">
    <property type="entry name" value="Tail-specific_protease"/>
</dbReference>
<dbReference type="AlphaFoldDB" id="A0A3N5CD10"/>
<dbReference type="PROSITE" id="PS50106">
    <property type="entry name" value="PDZ"/>
    <property type="match status" value="1"/>
</dbReference>
<comment type="caution">
    <text evidence="8">The sequence shown here is derived from an EMBL/GenBank/DDBJ whole genome shotgun (WGS) entry which is preliminary data.</text>
</comment>
<keyword evidence="3 5" id="KW-0378">Hydrolase</keyword>
<keyword evidence="6" id="KW-0472">Membrane</keyword>
<dbReference type="PANTHER" id="PTHR32060:SF30">
    <property type="entry name" value="CARBOXY-TERMINAL PROCESSING PROTEASE CTPA"/>
    <property type="match status" value="1"/>
</dbReference>
<dbReference type="Gene3D" id="3.90.226.10">
    <property type="entry name" value="2-enoyl-CoA Hydratase, Chain A, domain 1"/>
    <property type="match status" value="1"/>
</dbReference>
<evidence type="ECO:0000256" key="4">
    <source>
        <dbReference type="ARBA" id="ARBA00022825"/>
    </source>
</evidence>
<keyword evidence="6" id="KW-1133">Transmembrane helix</keyword>
<dbReference type="PANTHER" id="PTHR32060">
    <property type="entry name" value="TAIL-SPECIFIC PROTEASE"/>
    <property type="match status" value="1"/>
</dbReference>
<dbReference type="RefSeq" id="WP_170152757.1">
    <property type="nucleotide sequence ID" value="NZ_RKRK01000002.1"/>
</dbReference>
<dbReference type="FunFam" id="2.30.42.10:FF:000063">
    <property type="entry name" value="Peptidase, S41 family"/>
    <property type="match status" value="1"/>
</dbReference>
<comment type="similarity">
    <text evidence="1 5">Belongs to the peptidase S41A family.</text>
</comment>
<keyword evidence="9" id="KW-1185">Reference proteome</keyword>
<dbReference type="Pfam" id="PF22694">
    <property type="entry name" value="CtpB_N-like"/>
    <property type="match status" value="1"/>
</dbReference>
<dbReference type="GO" id="GO:0008236">
    <property type="term" value="F:serine-type peptidase activity"/>
    <property type="evidence" value="ECO:0007669"/>
    <property type="project" value="UniProtKB-KW"/>
</dbReference>
<protein>
    <submittedName>
        <fullName evidence="8">Carboxyl-terminal processing protease</fullName>
    </submittedName>
</protein>
<evidence type="ECO:0000313" key="8">
    <source>
        <dbReference type="EMBL" id="RPF57982.1"/>
    </source>
</evidence>
<evidence type="ECO:0000259" key="7">
    <source>
        <dbReference type="PROSITE" id="PS50106"/>
    </source>
</evidence>
<dbReference type="SUPFAM" id="SSF52096">
    <property type="entry name" value="ClpP/crotonase"/>
    <property type="match status" value="1"/>
</dbReference>
<keyword evidence="4 5" id="KW-0720">Serine protease</keyword>
<dbReference type="InterPro" id="IPR036365">
    <property type="entry name" value="PGBD-like_sf"/>
</dbReference>
<dbReference type="InterPro" id="IPR036366">
    <property type="entry name" value="PGBDSf"/>
</dbReference>
<dbReference type="InterPro" id="IPR029045">
    <property type="entry name" value="ClpP/crotonase-like_dom_sf"/>
</dbReference>
<evidence type="ECO:0000313" key="9">
    <source>
        <dbReference type="Proteomes" id="UP000277108"/>
    </source>
</evidence>
<dbReference type="GO" id="GO:0006508">
    <property type="term" value="P:proteolysis"/>
    <property type="evidence" value="ECO:0007669"/>
    <property type="project" value="UniProtKB-KW"/>
</dbReference>
<dbReference type="InterPro" id="IPR002477">
    <property type="entry name" value="Peptidoglycan-bd-like"/>
</dbReference>
<dbReference type="GO" id="GO:0030288">
    <property type="term" value="C:outer membrane-bounded periplasmic space"/>
    <property type="evidence" value="ECO:0007669"/>
    <property type="project" value="TreeGrafter"/>
</dbReference>
<dbReference type="InterPro" id="IPR055210">
    <property type="entry name" value="CtpA/B_N"/>
</dbReference>
<dbReference type="Proteomes" id="UP000277108">
    <property type="component" value="Unassembled WGS sequence"/>
</dbReference>
<dbReference type="SUPFAM" id="SSF50156">
    <property type="entry name" value="PDZ domain-like"/>
    <property type="match status" value="1"/>
</dbReference>
<keyword evidence="2 5" id="KW-0645">Protease</keyword>
<reference evidence="8 9" key="1">
    <citation type="submission" date="2018-11" db="EMBL/GenBank/DDBJ databases">
        <title>Genomic Encyclopedia of Type Strains, Phase IV (KMG-IV): sequencing the most valuable type-strain genomes for metagenomic binning, comparative biology and taxonomic classification.</title>
        <authorList>
            <person name="Goeker M."/>
        </authorList>
    </citation>
    <scope>NUCLEOTIDE SEQUENCE [LARGE SCALE GENOMIC DNA]</scope>
    <source>
        <strain evidence="8 9">DSM 29158</strain>
    </source>
</reference>
<sequence length="475" mass="53477">MNILKRKITMNPILFTFFILISMIVASIVTMATFYLYQSLFNQNHSANNFDKIETVYEQINNEYYKDIDEDKLIDSAIDGMVEGLEDPYSEYLTEEELSQFDESISGNFEGIGAEIEQRDNEIFISSPIKGSPAEKGGLQPKDQIIGIDGDSIEGQDVNDAVKKIRGEKGTTVTLTIVRGNQQPFDVEITRDKIHMDSVSHQSIENESTDIITISRFQQGTHKELSNVLDKVVNNDHNHLILDFRNNPGGLLDEAVNMIGLFVGDNKVAAILETRDGKQQEVKTTIDQVDGLEDKTITIVLNEGSASASEVFAGALQDHINATVVGESSYGKGVVQTTKQFGNELLKYTNSKWLTPNERWIHDKGIKPDKVIKPSIYKHLTMLDSDKVYKENSKGEDIQFIEFGLQSLGYSIKSPNKEFDSETEKALKAFQQEYEIKATGEMHGKTTDTFMKVIFDHLRNDDPQMKNVIQFVTQT</sequence>